<keyword evidence="2" id="KW-1133">Transmembrane helix</keyword>
<sequence>MRRHLQTPSHLKVASGPVALPQRYLGSDTVVVNHYAGTEKLIPAIPGFRTSAGMVFFSFVPLGTRLRRGRVRACAAAAEAAPPQQQQLRGAKLIVSFLTSLSANLRIDPDLPSPLGTPIHFRASSQHPLHPAPSSLAYSTVSQPQHPTPSPETTVMSTESVLVPAAAPTDGLPQLRTYTASTEDDRVDGLRLIADSVAQQRQIASKMLIFHPLHLGGFALFIAILLQRFWKTTDDLYMLGPTIGGILMACLVAVRWATGRYLTHAEETDWEWLGDDRMIVVRWGEEVIGALVLGWADEAAKKKQGRRKRGQAVVRAWTVRLKYRGKGVGVGLLEEAVKVAGERGADGIVFGRDHANSKRILPGLYNSFMDQQEAKAEKALEKVADEKGNFRQRRSSPTWGSR</sequence>
<dbReference type="CDD" id="cd04301">
    <property type="entry name" value="NAT_SF"/>
    <property type="match status" value="1"/>
</dbReference>
<accession>A0A9P6GQK3</accession>
<gene>
    <name evidence="4" type="ORF">PMIN01_02057</name>
</gene>
<proteinExistence type="predicted"/>
<feature type="region of interest" description="Disordered" evidence="1">
    <location>
        <begin position="122"/>
        <end position="157"/>
    </location>
</feature>
<dbReference type="OrthoDB" id="5343688at2759"/>
<feature type="domain" description="N-acetyltransferase" evidence="3">
    <location>
        <begin position="238"/>
        <end position="402"/>
    </location>
</feature>
<evidence type="ECO:0000256" key="1">
    <source>
        <dbReference type="SAM" id="MobiDB-lite"/>
    </source>
</evidence>
<dbReference type="Pfam" id="PF00583">
    <property type="entry name" value="Acetyltransf_1"/>
    <property type="match status" value="1"/>
</dbReference>
<evidence type="ECO:0000259" key="3">
    <source>
        <dbReference type="PROSITE" id="PS51186"/>
    </source>
</evidence>
<feature type="transmembrane region" description="Helical" evidence="2">
    <location>
        <begin position="236"/>
        <end position="254"/>
    </location>
</feature>
<keyword evidence="5" id="KW-1185">Reference proteome</keyword>
<dbReference type="PROSITE" id="PS51186">
    <property type="entry name" value="GNAT"/>
    <property type="match status" value="1"/>
</dbReference>
<dbReference type="EMBL" id="WJXW01000002">
    <property type="protein sequence ID" value="KAF9739423.1"/>
    <property type="molecule type" value="Genomic_DNA"/>
</dbReference>
<dbReference type="InterPro" id="IPR016181">
    <property type="entry name" value="Acyl_CoA_acyltransferase"/>
</dbReference>
<feature type="transmembrane region" description="Helical" evidence="2">
    <location>
        <begin position="208"/>
        <end position="230"/>
    </location>
</feature>
<evidence type="ECO:0000313" key="4">
    <source>
        <dbReference type="EMBL" id="KAF9739423.1"/>
    </source>
</evidence>
<evidence type="ECO:0000256" key="2">
    <source>
        <dbReference type="SAM" id="Phobius"/>
    </source>
</evidence>
<dbReference type="AlphaFoldDB" id="A0A9P6GQK3"/>
<reference evidence="4" key="1">
    <citation type="journal article" date="2020" name="Mol. Plant Microbe Interact.">
        <title>Genome Sequence of the Biocontrol Agent Coniothyrium minitans strain Conio (IMI 134523).</title>
        <authorList>
            <person name="Patel D."/>
            <person name="Shittu T.A."/>
            <person name="Baroncelli R."/>
            <person name="Muthumeenakshi S."/>
            <person name="Osborne T.H."/>
            <person name="Janganan T.K."/>
            <person name="Sreenivasaprasad S."/>
        </authorList>
    </citation>
    <scope>NUCLEOTIDE SEQUENCE</scope>
    <source>
        <strain evidence="4">Conio</strain>
    </source>
</reference>
<name>A0A9P6GQK3_9PLEO</name>
<dbReference type="GO" id="GO:0016747">
    <property type="term" value="F:acyltransferase activity, transferring groups other than amino-acyl groups"/>
    <property type="evidence" value="ECO:0007669"/>
    <property type="project" value="InterPro"/>
</dbReference>
<dbReference type="InterPro" id="IPR000182">
    <property type="entry name" value="GNAT_dom"/>
</dbReference>
<dbReference type="SUPFAM" id="SSF55729">
    <property type="entry name" value="Acyl-CoA N-acyltransferases (Nat)"/>
    <property type="match status" value="1"/>
</dbReference>
<evidence type="ECO:0000313" key="5">
    <source>
        <dbReference type="Proteomes" id="UP000756921"/>
    </source>
</evidence>
<organism evidence="4 5">
    <name type="scientific">Paraphaeosphaeria minitans</name>
    <dbReference type="NCBI Taxonomy" id="565426"/>
    <lineage>
        <taxon>Eukaryota</taxon>
        <taxon>Fungi</taxon>
        <taxon>Dikarya</taxon>
        <taxon>Ascomycota</taxon>
        <taxon>Pezizomycotina</taxon>
        <taxon>Dothideomycetes</taxon>
        <taxon>Pleosporomycetidae</taxon>
        <taxon>Pleosporales</taxon>
        <taxon>Massarineae</taxon>
        <taxon>Didymosphaeriaceae</taxon>
        <taxon>Paraphaeosphaeria</taxon>
    </lineage>
</organism>
<keyword evidence="2" id="KW-0812">Transmembrane</keyword>
<protein>
    <submittedName>
        <fullName evidence="4">Acetyltransferase</fullName>
    </submittedName>
</protein>
<keyword evidence="2" id="KW-0472">Membrane</keyword>
<comment type="caution">
    <text evidence="4">The sequence shown here is derived from an EMBL/GenBank/DDBJ whole genome shotgun (WGS) entry which is preliminary data.</text>
</comment>
<dbReference type="Proteomes" id="UP000756921">
    <property type="component" value="Unassembled WGS sequence"/>
</dbReference>
<dbReference type="Gene3D" id="3.40.630.30">
    <property type="match status" value="1"/>
</dbReference>
<feature type="compositionally biased region" description="Polar residues" evidence="1">
    <location>
        <begin position="136"/>
        <end position="157"/>
    </location>
</feature>